<gene>
    <name evidence="2" type="ORF">SAMN05428998_10836</name>
</gene>
<dbReference type="RefSeq" id="WP_085122930.1">
    <property type="nucleotide sequence ID" value="NZ_FWZX01000008.1"/>
</dbReference>
<evidence type="ECO:0000313" key="2">
    <source>
        <dbReference type="EMBL" id="SMF23696.1"/>
    </source>
</evidence>
<name>A0A1Y6BVW0_9PROT</name>
<evidence type="ECO:0000256" key="1">
    <source>
        <dbReference type="SAM" id="Phobius"/>
    </source>
</evidence>
<sequence>MLQIIAAVVLAGIGGTIANSVAVWQVLGADFVPLAVSPGRNGVAIAVAACLPFILPRVPGVWGWLFGLVVLTVVPSLLARWVFHFHAPWEHLLLLNGVYALAACLIYGAIVGRKGL</sequence>
<protein>
    <submittedName>
        <fullName evidence="2">Uncharacterized protein</fullName>
    </submittedName>
</protein>
<keyword evidence="1" id="KW-1133">Transmembrane helix</keyword>
<reference evidence="2 3" key="1">
    <citation type="submission" date="2017-04" db="EMBL/GenBank/DDBJ databases">
        <authorList>
            <person name="Afonso C.L."/>
            <person name="Miller P.J."/>
            <person name="Scott M.A."/>
            <person name="Spackman E."/>
            <person name="Goraichik I."/>
            <person name="Dimitrov K.M."/>
            <person name="Suarez D.L."/>
            <person name="Swayne D.E."/>
        </authorList>
    </citation>
    <scope>NUCLEOTIDE SEQUENCE [LARGE SCALE GENOMIC DNA]</scope>
    <source>
        <strain evidence="2 3">USBA 355</strain>
    </source>
</reference>
<keyword evidence="3" id="KW-1185">Reference proteome</keyword>
<keyword evidence="1" id="KW-0472">Membrane</keyword>
<organism evidence="2 3">
    <name type="scientific">Tistlia consotensis USBA 355</name>
    <dbReference type="NCBI Taxonomy" id="560819"/>
    <lineage>
        <taxon>Bacteria</taxon>
        <taxon>Pseudomonadati</taxon>
        <taxon>Pseudomonadota</taxon>
        <taxon>Alphaproteobacteria</taxon>
        <taxon>Rhodospirillales</taxon>
        <taxon>Rhodovibrionaceae</taxon>
        <taxon>Tistlia</taxon>
    </lineage>
</organism>
<dbReference type="AlphaFoldDB" id="A0A1Y6BVW0"/>
<accession>A0A1Y6BVW0</accession>
<feature type="transmembrane region" description="Helical" evidence="1">
    <location>
        <begin position="89"/>
        <end position="110"/>
    </location>
</feature>
<proteinExistence type="predicted"/>
<feature type="transmembrane region" description="Helical" evidence="1">
    <location>
        <begin position="62"/>
        <end position="83"/>
    </location>
</feature>
<evidence type="ECO:0000313" key="3">
    <source>
        <dbReference type="Proteomes" id="UP000192917"/>
    </source>
</evidence>
<dbReference type="Proteomes" id="UP000192917">
    <property type="component" value="Unassembled WGS sequence"/>
</dbReference>
<keyword evidence="1" id="KW-0812">Transmembrane</keyword>
<dbReference type="EMBL" id="FWZX01000008">
    <property type="protein sequence ID" value="SMF23696.1"/>
    <property type="molecule type" value="Genomic_DNA"/>
</dbReference>